<dbReference type="Gene3D" id="2.40.110.10">
    <property type="entry name" value="Butyryl-CoA Dehydrogenase, subunit A, domain 2"/>
    <property type="match status" value="1"/>
</dbReference>
<evidence type="ECO:0000256" key="4">
    <source>
        <dbReference type="ARBA" id="ARBA00022827"/>
    </source>
</evidence>
<dbReference type="InterPro" id="IPR037069">
    <property type="entry name" value="AcylCoA_DH/ox_N_sf"/>
</dbReference>
<evidence type="ECO:0000313" key="10">
    <source>
        <dbReference type="EMBL" id="CPR11418.1"/>
    </source>
</evidence>
<proteinExistence type="inferred from homology"/>
<dbReference type="SUPFAM" id="SSF56645">
    <property type="entry name" value="Acyl-CoA dehydrogenase NM domain-like"/>
    <property type="match status" value="1"/>
</dbReference>
<dbReference type="EMBL" id="CSTD01000002">
    <property type="protein sequence ID" value="CPR11418.1"/>
    <property type="molecule type" value="Genomic_DNA"/>
</dbReference>
<evidence type="ECO:0000256" key="6">
    <source>
        <dbReference type="RuleBase" id="RU362125"/>
    </source>
</evidence>
<feature type="domain" description="Acyl-CoA oxidase/dehydrogenase middle" evidence="8">
    <location>
        <begin position="117"/>
        <end position="212"/>
    </location>
</feature>
<dbReference type="RefSeq" id="WP_085182548.1">
    <property type="nucleotide sequence ID" value="NZ_CSTD01000002.1"/>
</dbReference>
<dbReference type="Gene3D" id="1.10.540.10">
    <property type="entry name" value="Acyl-CoA dehydrogenase/oxidase, N-terminal domain"/>
    <property type="match status" value="1"/>
</dbReference>
<dbReference type="PANTHER" id="PTHR43292">
    <property type="entry name" value="ACYL-COA DEHYDROGENASE"/>
    <property type="match status" value="1"/>
</dbReference>
<dbReference type="Pfam" id="PF02771">
    <property type="entry name" value="Acyl-CoA_dh_N"/>
    <property type="match status" value="1"/>
</dbReference>
<dbReference type="AlphaFoldDB" id="A0A0U0W918"/>
<dbReference type="GO" id="GO:0005886">
    <property type="term" value="C:plasma membrane"/>
    <property type="evidence" value="ECO:0007669"/>
    <property type="project" value="TreeGrafter"/>
</dbReference>
<accession>A0A0U0W918</accession>
<keyword evidence="5 6" id="KW-0560">Oxidoreductase</keyword>
<keyword evidence="3 6" id="KW-0285">Flavoprotein</keyword>
<evidence type="ECO:0000259" key="7">
    <source>
        <dbReference type="Pfam" id="PF00441"/>
    </source>
</evidence>
<dbReference type="GO" id="GO:0016627">
    <property type="term" value="F:oxidoreductase activity, acting on the CH-CH group of donors"/>
    <property type="evidence" value="ECO:0007669"/>
    <property type="project" value="InterPro"/>
</dbReference>
<dbReference type="Gene3D" id="1.20.140.10">
    <property type="entry name" value="Butyryl-CoA Dehydrogenase, subunit A, domain 3"/>
    <property type="match status" value="1"/>
</dbReference>
<reference evidence="10 11" key="1">
    <citation type="submission" date="2015-03" db="EMBL/GenBank/DDBJ databases">
        <authorList>
            <person name="Murphy D."/>
        </authorList>
    </citation>
    <scope>NUCLEOTIDE SEQUENCE [LARGE SCALE GENOMIC DNA]</scope>
    <source>
        <strain evidence="10 11">DSM 44277</strain>
    </source>
</reference>
<comment type="similarity">
    <text evidence="2 6">Belongs to the acyl-CoA dehydrogenase family.</text>
</comment>
<feature type="domain" description="Acyl-CoA dehydrogenase/oxidase N-terminal" evidence="9">
    <location>
        <begin position="5"/>
        <end position="113"/>
    </location>
</feature>
<protein>
    <submittedName>
        <fullName evidence="10">Acyl-CoA dehydrogenase</fullName>
    </submittedName>
</protein>
<dbReference type="Pfam" id="PF02770">
    <property type="entry name" value="Acyl-CoA_dh_M"/>
    <property type="match status" value="1"/>
</dbReference>
<name>A0A0U0W918_MYCBE</name>
<evidence type="ECO:0000256" key="2">
    <source>
        <dbReference type="ARBA" id="ARBA00009347"/>
    </source>
</evidence>
<feature type="domain" description="Acyl-CoA dehydrogenase/oxidase C-terminal" evidence="7">
    <location>
        <begin position="224"/>
        <end position="361"/>
    </location>
</feature>
<evidence type="ECO:0000256" key="5">
    <source>
        <dbReference type="ARBA" id="ARBA00023002"/>
    </source>
</evidence>
<dbReference type="InterPro" id="IPR013786">
    <property type="entry name" value="AcylCoA_DH/ox_N"/>
</dbReference>
<dbReference type="SUPFAM" id="SSF47203">
    <property type="entry name" value="Acyl-CoA dehydrogenase C-terminal domain-like"/>
    <property type="match status" value="1"/>
</dbReference>
<dbReference type="InterPro" id="IPR052161">
    <property type="entry name" value="Mycobact_Acyl-CoA_DH"/>
</dbReference>
<organism evidence="10 11">
    <name type="scientific">Mycobacterium bohemicum DSM 44277</name>
    <dbReference type="NCBI Taxonomy" id="1236609"/>
    <lineage>
        <taxon>Bacteria</taxon>
        <taxon>Bacillati</taxon>
        <taxon>Actinomycetota</taxon>
        <taxon>Actinomycetes</taxon>
        <taxon>Mycobacteriales</taxon>
        <taxon>Mycobacteriaceae</taxon>
        <taxon>Mycobacterium</taxon>
    </lineage>
</organism>
<dbReference type="Pfam" id="PF00441">
    <property type="entry name" value="Acyl-CoA_dh_1"/>
    <property type="match status" value="1"/>
</dbReference>
<evidence type="ECO:0000256" key="1">
    <source>
        <dbReference type="ARBA" id="ARBA00001974"/>
    </source>
</evidence>
<sequence length="366" mass="40774">MNVERFRASLRAWLDDNDLTPGPDHSLQGHMRQFARVSRALYDADWMRYGWPAEVGGLGGPAVLRAIVGEEVVGRRLAEPGPYSMLEVLAPTMIDYAPAELAADMVPRLLSGEEHWCQGFSEPGSGSDLASLTTRAEPRGQDWIVNGQKVWTSFAQFSTRCILLTRTGPGHGPGHEGITAFFVDLDTPGITVRPLRTMHGVDEFCEVYYDDVVIPGGRMLGRPGDGWRLAMDLLPYERSACFWQRIAYLYSRFDALIGEAVDPDESCLGEAYLALHTLRCRSRDTQHRLADGARLGADTSIDKVLLATAEQRLYDAVRELLPGSLELRDTPWRSEYLYSRAATIYGGTAEIQRNIIARRLLDLGKE</sequence>
<keyword evidence="4 6" id="KW-0274">FAD</keyword>
<dbReference type="InterPro" id="IPR046373">
    <property type="entry name" value="Acyl-CoA_Oxase/DH_mid-dom_sf"/>
</dbReference>
<dbReference type="InterPro" id="IPR009100">
    <property type="entry name" value="AcylCoA_DH/oxidase_NM_dom_sf"/>
</dbReference>
<evidence type="ECO:0000259" key="9">
    <source>
        <dbReference type="Pfam" id="PF02771"/>
    </source>
</evidence>
<comment type="cofactor">
    <cofactor evidence="1 6">
        <name>FAD</name>
        <dbReference type="ChEBI" id="CHEBI:57692"/>
    </cofactor>
</comment>
<dbReference type="GO" id="GO:0050660">
    <property type="term" value="F:flavin adenine dinucleotide binding"/>
    <property type="evidence" value="ECO:0007669"/>
    <property type="project" value="InterPro"/>
</dbReference>
<dbReference type="OrthoDB" id="3778631at2"/>
<evidence type="ECO:0000313" key="11">
    <source>
        <dbReference type="Proteomes" id="UP000198875"/>
    </source>
</evidence>
<evidence type="ECO:0000256" key="3">
    <source>
        <dbReference type="ARBA" id="ARBA00022630"/>
    </source>
</evidence>
<evidence type="ECO:0000259" key="8">
    <source>
        <dbReference type="Pfam" id="PF02770"/>
    </source>
</evidence>
<dbReference type="Proteomes" id="UP000198875">
    <property type="component" value="Unassembled WGS sequence"/>
</dbReference>
<dbReference type="InterPro" id="IPR006091">
    <property type="entry name" value="Acyl-CoA_Oxase/DH_mid-dom"/>
</dbReference>
<gene>
    <name evidence="10" type="ORF">BN971_02704</name>
</gene>
<dbReference type="PANTHER" id="PTHR43292:SF3">
    <property type="entry name" value="ACYL-COA DEHYDROGENASE FADE29"/>
    <property type="match status" value="1"/>
</dbReference>
<dbReference type="InterPro" id="IPR009075">
    <property type="entry name" value="AcylCo_DH/oxidase_C"/>
</dbReference>
<dbReference type="InterPro" id="IPR036250">
    <property type="entry name" value="AcylCo_DH-like_C"/>
</dbReference>